<sequence>MLIGIDVGGTTTDAVLIRNGEVYSTAKVPTEPGDLLKSLLGALDEVSRGVPPEQFERVVFSTTVITNLIAEGKTERVALLLIPGPGVNPASYVFPDSFCIKGAMDYRGREIQPIDEEEVRGTVSRIRDQGFLRVAVVSKFGQRNPSHELRIEEIIREMHPDCKVELGHKVSGKLNFPRRVATSMLASATGEHYQNFVSEIKKALEERKIRASVFILKADGGTLPIEKSVELPVETIFSGPAASTIGALAITPEGQTSVVVDIGGTTTDIALILSGKPLIASKGARLGDFLTHVRAFAVRSIAVGGDSIVRVKETDSGLRTISIGPERVGPAYCMGGKEPTPTDALRVLRLVEVGDSQRANEAVSSVASSLGKSVLETASLIVDITAEMIAQAVREMFLEWEQEPAYRIWEVLQKKKERPENVVGIGGGAKGLIAGVAEKLNAKPVIPSHSEVGNAIGAAVARPTLTLNLRIDTEQKVYSVAEDGEIASLKFTDIGNFNRMRSEEAETLAAKLLRDRAKRFGIFEYVEEAEVVSSEVFNIVEGWLTVGRLFDVSMQIPAGLIPEWSRREKA</sequence>
<accession>A0A0E3PWS9</accession>
<dbReference type="EC" id="3.5.2.14" evidence="3"/>
<evidence type="ECO:0000313" key="4">
    <source>
        <dbReference type="Proteomes" id="UP000033058"/>
    </source>
</evidence>
<dbReference type="PANTHER" id="PTHR11365:SF2">
    <property type="entry name" value="5-OXOPROLINASE"/>
    <property type="match status" value="1"/>
</dbReference>
<dbReference type="Pfam" id="PF01968">
    <property type="entry name" value="Hydantoinase_A"/>
    <property type="match status" value="1"/>
</dbReference>
<feature type="domain" description="Hydantoinase A/oxoprolinase" evidence="1">
    <location>
        <begin position="179"/>
        <end position="464"/>
    </location>
</feature>
<protein>
    <submittedName>
        <fullName evidence="3">N-methylhydantoinase (ATP-hydrolyzing)</fullName>
        <ecNumber evidence="3">3.5.2.14</ecNumber>
    </submittedName>
</protein>
<dbReference type="RefSeq" id="WP_048047725.1">
    <property type="nucleotide sequence ID" value="NZ_CP009509.1"/>
</dbReference>
<dbReference type="Proteomes" id="UP000033058">
    <property type="component" value="Chromosome"/>
</dbReference>
<evidence type="ECO:0000259" key="2">
    <source>
        <dbReference type="Pfam" id="PF05378"/>
    </source>
</evidence>
<organism evidence="3 4">
    <name type="scientific">Methanosarcina mazei WWM610</name>
    <dbReference type="NCBI Taxonomy" id="1434117"/>
    <lineage>
        <taxon>Archaea</taxon>
        <taxon>Methanobacteriati</taxon>
        <taxon>Methanobacteriota</taxon>
        <taxon>Stenosarchaea group</taxon>
        <taxon>Methanomicrobia</taxon>
        <taxon>Methanosarcinales</taxon>
        <taxon>Methanosarcinaceae</taxon>
        <taxon>Methanosarcina</taxon>
    </lineage>
</organism>
<proteinExistence type="predicted"/>
<dbReference type="PANTHER" id="PTHR11365">
    <property type="entry name" value="5-OXOPROLINASE RELATED"/>
    <property type="match status" value="1"/>
</dbReference>
<dbReference type="GO" id="GO:0005829">
    <property type="term" value="C:cytosol"/>
    <property type="evidence" value="ECO:0007669"/>
    <property type="project" value="TreeGrafter"/>
</dbReference>
<dbReference type="InterPro" id="IPR002821">
    <property type="entry name" value="Hydantoinase_A"/>
</dbReference>
<dbReference type="Pfam" id="PF05378">
    <property type="entry name" value="Hydant_A_N"/>
    <property type="match status" value="1"/>
</dbReference>
<dbReference type="PATRIC" id="fig|1434117.4.peg.1559"/>
<dbReference type="EMBL" id="CP009509">
    <property type="protein sequence ID" value="AKB40225.1"/>
    <property type="molecule type" value="Genomic_DNA"/>
</dbReference>
<dbReference type="InterPro" id="IPR008040">
    <property type="entry name" value="Hydant_A_N"/>
</dbReference>
<dbReference type="GO" id="GO:0006749">
    <property type="term" value="P:glutathione metabolic process"/>
    <property type="evidence" value="ECO:0007669"/>
    <property type="project" value="TreeGrafter"/>
</dbReference>
<dbReference type="InterPro" id="IPR045079">
    <property type="entry name" value="Oxoprolinase-like"/>
</dbReference>
<dbReference type="AlphaFoldDB" id="A0A0E3PWS9"/>
<dbReference type="GO" id="GO:0047423">
    <property type="term" value="F:N-methylhydantoinase (ATP-hydrolyzing) activity"/>
    <property type="evidence" value="ECO:0007669"/>
    <property type="project" value="UniProtKB-EC"/>
</dbReference>
<dbReference type="GO" id="GO:0017168">
    <property type="term" value="F:5-oxoprolinase (ATP-hydrolyzing) activity"/>
    <property type="evidence" value="ECO:0007669"/>
    <property type="project" value="TreeGrafter"/>
</dbReference>
<dbReference type="SUPFAM" id="SSF53067">
    <property type="entry name" value="Actin-like ATPase domain"/>
    <property type="match status" value="1"/>
</dbReference>
<evidence type="ECO:0000259" key="1">
    <source>
        <dbReference type="Pfam" id="PF01968"/>
    </source>
</evidence>
<dbReference type="InterPro" id="IPR043129">
    <property type="entry name" value="ATPase_NBD"/>
</dbReference>
<gene>
    <name evidence="3" type="ORF">MSMAW_1234</name>
</gene>
<reference evidence="3 4" key="1">
    <citation type="submission" date="2014-07" db="EMBL/GenBank/DDBJ databases">
        <title>Methanogenic archaea and the global carbon cycle.</title>
        <authorList>
            <person name="Henriksen J.R."/>
            <person name="Luke J."/>
            <person name="Reinhart S."/>
            <person name="Benedict M.N."/>
            <person name="Youngblut N.D."/>
            <person name="Metcalf M.E."/>
            <person name="Whitaker R.J."/>
            <person name="Metcalf W.W."/>
        </authorList>
    </citation>
    <scope>NUCLEOTIDE SEQUENCE [LARGE SCALE GENOMIC DNA]</scope>
    <source>
        <strain evidence="3 4">WWM610</strain>
    </source>
</reference>
<evidence type="ECO:0000313" key="3">
    <source>
        <dbReference type="EMBL" id="AKB40225.1"/>
    </source>
</evidence>
<feature type="domain" description="Hydantoinase/oxoprolinase N-terminal" evidence="2">
    <location>
        <begin position="3"/>
        <end position="158"/>
    </location>
</feature>
<dbReference type="HOGENOM" id="CLU_014140_2_0_2"/>
<name>A0A0E3PWS9_METMZ</name>
<keyword evidence="3" id="KW-0378">Hydrolase</keyword>
<dbReference type="GeneID" id="24850917"/>